<dbReference type="InterPro" id="IPR029066">
    <property type="entry name" value="PLP-binding_barrel"/>
</dbReference>
<dbReference type="NCBIfam" id="TIGR00044">
    <property type="entry name" value="YggS family pyridoxal phosphate-dependent enzyme"/>
    <property type="match status" value="1"/>
</dbReference>
<feature type="domain" description="Alanine racemase N-terminal" evidence="5">
    <location>
        <begin position="2"/>
        <end position="217"/>
    </location>
</feature>
<dbReference type="EMBL" id="DVNE01000024">
    <property type="protein sequence ID" value="HIU61505.1"/>
    <property type="molecule type" value="Genomic_DNA"/>
</dbReference>
<dbReference type="AlphaFoldDB" id="A0A9D1SIS6"/>
<dbReference type="InterPro" id="IPR011078">
    <property type="entry name" value="PyrdxlP_homeostasis"/>
</dbReference>
<proteinExistence type="inferred from homology"/>
<comment type="caution">
    <text evidence="6">The sequence shown here is derived from an EMBL/GenBank/DDBJ whole genome shotgun (WGS) entry which is preliminary data.</text>
</comment>
<evidence type="ECO:0000259" key="5">
    <source>
        <dbReference type="Pfam" id="PF01168"/>
    </source>
</evidence>
<dbReference type="PIRSF" id="PIRSF004848">
    <property type="entry name" value="YBL036c_PLPDEIII"/>
    <property type="match status" value="1"/>
</dbReference>
<dbReference type="Proteomes" id="UP000824110">
    <property type="component" value="Unassembled WGS sequence"/>
</dbReference>
<dbReference type="Pfam" id="PF01168">
    <property type="entry name" value="Ala_racemase_N"/>
    <property type="match status" value="1"/>
</dbReference>
<evidence type="ECO:0000256" key="4">
    <source>
        <dbReference type="RuleBase" id="RU004514"/>
    </source>
</evidence>
<evidence type="ECO:0000256" key="1">
    <source>
        <dbReference type="ARBA" id="ARBA00022898"/>
    </source>
</evidence>
<dbReference type="SUPFAM" id="SSF51419">
    <property type="entry name" value="PLP-binding barrel"/>
    <property type="match status" value="1"/>
</dbReference>
<comment type="similarity">
    <text evidence="2 4">Belongs to the pyridoxal phosphate-binding protein YggS/PROSC family.</text>
</comment>
<dbReference type="HAMAP" id="MF_02087">
    <property type="entry name" value="PLP_homeostasis"/>
    <property type="match status" value="1"/>
</dbReference>
<gene>
    <name evidence="6" type="ORF">IAB69_02530</name>
</gene>
<dbReference type="Gene3D" id="3.20.20.10">
    <property type="entry name" value="Alanine racemase"/>
    <property type="match status" value="1"/>
</dbReference>
<evidence type="ECO:0000313" key="6">
    <source>
        <dbReference type="EMBL" id="HIU61505.1"/>
    </source>
</evidence>
<evidence type="ECO:0000313" key="7">
    <source>
        <dbReference type="Proteomes" id="UP000824110"/>
    </source>
</evidence>
<dbReference type="PANTHER" id="PTHR10146:SF14">
    <property type="entry name" value="PYRIDOXAL PHOSPHATE HOMEOSTASIS PROTEIN"/>
    <property type="match status" value="1"/>
</dbReference>
<sequence>MIEENVKNLLNEIGENPFGEKVTLVAAVKTQTVEDINRAIAAGITDIGDNHVQEFRDKYDYITGNPNRHFIGHLQLNKVKYLIGRTYLYQSVDRMELAEELSKRSERAAVTSDCLIQINIGNEENKGGFAYEEGEEAYNKISALPALNIKGLMAMLPLTDDQAVLRTLAKNMRTLFERLREKDENIKYLSMGMSGDWKLCVECGSNMVRLGTSIFGPRHYN</sequence>
<protein>
    <recommendedName>
        <fullName evidence="2">Pyridoxal phosphate homeostasis protein</fullName>
        <shortName evidence="2">PLP homeostasis protein</shortName>
    </recommendedName>
</protein>
<keyword evidence="1 2" id="KW-0663">Pyridoxal phosphate</keyword>
<name>A0A9D1SIS6_9FIRM</name>
<comment type="function">
    <text evidence="2">Pyridoxal 5'-phosphate (PLP)-binding protein, which is involved in PLP homeostasis.</text>
</comment>
<reference evidence="6" key="1">
    <citation type="submission" date="2020-10" db="EMBL/GenBank/DDBJ databases">
        <authorList>
            <person name="Gilroy R."/>
        </authorList>
    </citation>
    <scope>NUCLEOTIDE SEQUENCE</scope>
    <source>
        <strain evidence="6">CHK195-12923</strain>
    </source>
</reference>
<dbReference type="GO" id="GO:0030170">
    <property type="term" value="F:pyridoxal phosphate binding"/>
    <property type="evidence" value="ECO:0007669"/>
    <property type="project" value="UniProtKB-UniRule"/>
</dbReference>
<evidence type="ECO:0000256" key="3">
    <source>
        <dbReference type="PIRSR" id="PIRSR004848-1"/>
    </source>
</evidence>
<dbReference type="InterPro" id="IPR001608">
    <property type="entry name" value="Ala_racemase_N"/>
</dbReference>
<dbReference type="PANTHER" id="PTHR10146">
    <property type="entry name" value="PROLINE SYNTHETASE CO-TRANSCRIBED BACTERIAL HOMOLOG PROTEIN"/>
    <property type="match status" value="1"/>
</dbReference>
<reference evidence="6" key="2">
    <citation type="journal article" date="2021" name="PeerJ">
        <title>Extensive microbial diversity within the chicken gut microbiome revealed by metagenomics and culture.</title>
        <authorList>
            <person name="Gilroy R."/>
            <person name="Ravi A."/>
            <person name="Getino M."/>
            <person name="Pursley I."/>
            <person name="Horton D.L."/>
            <person name="Alikhan N.F."/>
            <person name="Baker D."/>
            <person name="Gharbi K."/>
            <person name="Hall N."/>
            <person name="Watson M."/>
            <person name="Adriaenssens E.M."/>
            <person name="Foster-Nyarko E."/>
            <person name="Jarju S."/>
            <person name="Secka A."/>
            <person name="Antonio M."/>
            <person name="Oren A."/>
            <person name="Chaudhuri R.R."/>
            <person name="La Ragione R."/>
            <person name="Hildebrand F."/>
            <person name="Pallen M.J."/>
        </authorList>
    </citation>
    <scope>NUCLEOTIDE SEQUENCE</scope>
    <source>
        <strain evidence="6">CHK195-12923</strain>
    </source>
</reference>
<organism evidence="6 7">
    <name type="scientific">Candidatus Coproplasma excrementigallinarum</name>
    <dbReference type="NCBI Taxonomy" id="2840747"/>
    <lineage>
        <taxon>Bacteria</taxon>
        <taxon>Bacillati</taxon>
        <taxon>Bacillota</taxon>
        <taxon>Clostridia</taxon>
        <taxon>Eubacteriales</taxon>
        <taxon>Candidatus Coproplasma</taxon>
    </lineage>
</organism>
<accession>A0A9D1SIS6</accession>
<dbReference type="CDD" id="cd00635">
    <property type="entry name" value="PLPDE_III_YBL036c_like"/>
    <property type="match status" value="1"/>
</dbReference>
<comment type="cofactor">
    <cofactor evidence="3">
        <name>pyridoxal 5'-phosphate</name>
        <dbReference type="ChEBI" id="CHEBI:597326"/>
    </cofactor>
</comment>
<feature type="modified residue" description="N6-(pyridoxal phosphate)lysine" evidence="2 3">
    <location>
        <position position="29"/>
    </location>
</feature>
<evidence type="ECO:0000256" key="2">
    <source>
        <dbReference type="HAMAP-Rule" id="MF_02087"/>
    </source>
</evidence>